<reference evidence="2" key="1">
    <citation type="submission" date="2015-07" db="EMBL/GenBank/DDBJ databases">
        <title>Adaptation to a free-living lifestyle via gene acquisitions in the diplomonad Trepomonas sp. PC1.</title>
        <authorList>
            <person name="Xu F."/>
            <person name="Jerlstrom-Hultqvist J."/>
            <person name="Kolisko M."/>
            <person name="Simpson A.G.B."/>
            <person name="Roger A.J."/>
            <person name="Svard S.G."/>
            <person name="Andersson J.O."/>
        </authorList>
    </citation>
    <scope>NUCLEOTIDE SEQUENCE</scope>
    <source>
        <strain evidence="2">PC1</strain>
    </source>
</reference>
<accession>A0A146JWX5</accession>
<name>A0A146JWX5_9EUKA</name>
<dbReference type="AlphaFoldDB" id="A0A146JWX5"/>
<feature type="non-terminal residue" evidence="2">
    <location>
        <position position="1"/>
    </location>
</feature>
<proteinExistence type="predicted"/>
<gene>
    <name evidence="2" type="ORF">TPC1_31393</name>
</gene>
<evidence type="ECO:0000313" key="2">
    <source>
        <dbReference type="EMBL" id="JAP89112.1"/>
    </source>
</evidence>
<dbReference type="EMBL" id="GDID01007494">
    <property type="protein sequence ID" value="JAP89112.1"/>
    <property type="molecule type" value="Transcribed_RNA"/>
</dbReference>
<protein>
    <submittedName>
        <fullName evidence="2">Uncharacterized protein</fullName>
    </submittedName>
</protein>
<organism evidence="2">
    <name type="scientific">Trepomonas sp. PC1</name>
    <dbReference type="NCBI Taxonomy" id="1076344"/>
    <lineage>
        <taxon>Eukaryota</taxon>
        <taxon>Metamonada</taxon>
        <taxon>Diplomonadida</taxon>
        <taxon>Hexamitidae</taxon>
        <taxon>Hexamitinae</taxon>
        <taxon>Trepomonas</taxon>
    </lineage>
</organism>
<sequence length="366" mass="42196">NLSPKELLLAETIFITLCRQNNTNNITINHIKKYSQTLEIRSSQVQEILQRYFIQANFDDIDLARFLRCVACVQNNIQLSEAFTKVFDFQVKSRTIGDINAIKQQRTIQVSAANEQLCETQLQTTLHLADHLRSQIEDLADQDQKVPAMISQTTLKDMRKNLTNALTMFNQEIAEIQQLISPEQQTQQVQDIVRELDEATTLIYQYQKAKDGTQEMEKKLGQQTKQMQLMKESNAALKQIVEQNNLVIEKNQQVLSKLPQLNNFNKIIEQSFIENEFISEKFEKAIASPGLGKNSGSMIMNVQSTHQLQNYEKSAEIYENRASSEPVPQTRELANHEQPSDDKFWDEVPEEEKIVPKVDDDDEDEM</sequence>
<feature type="region of interest" description="Disordered" evidence="1">
    <location>
        <begin position="319"/>
        <end position="366"/>
    </location>
</feature>
<evidence type="ECO:0000256" key="1">
    <source>
        <dbReference type="SAM" id="MobiDB-lite"/>
    </source>
</evidence>
<feature type="compositionally biased region" description="Basic and acidic residues" evidence="1">
    <location>
        <begin position="333"/>
        <end position="358"/>
    </location>
</feature>
<feature type="non-terminal residue" evidence="2">
    <location>
        <position position="366"/>
    </location>
</feature>